<name>A0AAN9LM81_CANGL</name>
<sequence>MEIENRGSSSLKHPGALRRAPDSARFFLRFPVDELHHPARSFIRGSSSLERPQGKASMVVDGFCYDSDMNYLGDCDSSIKTRASHSYRGEVQRDLRTEARDEAEGTNGIEPYFPNTPAWIALERTSYALAVDHCTAGLFYQNASCPQA</sequence>
<reference evidence="1 2" key="1">
    <citation type="submission" date="2024-01" db="EMBL/GenBank/DDBJ databases">
        <title>The genomes of 5 underutilized Papilionoideae crops provide insights into root nodulation and disease resistanc.</title>
        <authorList>
            <person name="Jiang F."/>
        </authorList>
    </citation>
    <scope>NUCLEOTIDE SEQUENCE [LARGE SCALE GENOMIC DNA]</scope>
    <source>
        <strain evidence="1">LVBAO_FW01</strain>
        <tissue evidence="1">Leaves</tissue>
    </source>
</reference>
<organism evidence="1 2">
    <name type="scientific">Canavalia gladiata</name>
    <name type="common">Sword bean</name>
    <name type="synonym">Dolichos gladiatus</name>
    <dbReference type="NCBI Taxonomy" id="3824"/>
    <lineage>
        <taxon>Eukaryota</taxon>
        <taxon>Viridiplantae</taxon>
        <taxon>Streptophyta</taxon>
        <taxon>Embryophyta</taxon>
        <taxon>Tracheophyta</taxon>
        <taxon>Spermatophyta</taxon>
        <taxon>Magnoliopsida</taxon>
        <taxon>eudicotyledons</taxon>
        <taxon>Gunneridae</taxon>
        <taxon>Pentapetalae</taxon>
        <taxon>rosids</taxon>
        <taxon>fabids</taxon>
        <taxon>Fabales</taxon>
        <taxon>Fabaceae</taxon>
        <taxon>Papilionoideae</taxon>
        <taxon>50 kb inversion clade</taxon>
        <taxon>NPAAA clade</taxon>
        <taxon>indigoferoid/millettioid clade</taxon>
        <taxon>Phaseoleae</taxon>
        <taxon>Canavalia</taxon>
    </lineage>
</organism>
<evidence type="ECO:0000313" key="1">
    <source>
        <dbReference type="EMBL" id="KAK7338549.1"/>
    </source>
</evidence>
<keyword evidence="2" id="KW-1185">Reference proteome</keyword>
<proteinExistence type="predicted"/>
<gene>
    <name evidence="1" type="ORF">VNO77_19163</name>
</gene>
<protein>
    <submittedName>
        <fullName evidence="1">Uncharacterized protein</fullName>
    </submittedName>
</protein>
<accession>A0AAN9LM81</accession>
<evidence type="ECO:0000313" key="2">
    <source>
        <dbReference type="Proteomes" id="UP001367508"/>
    </source>
</evidence>
<dbReference type="EMBL" id="JAYMYQ010000004">
    <property type="protein sequence ID" value="KAK7338549.1"/>
    <property type="molecule type" value="Genomic_DNA"/>
</dbReference>
<dbReference type="Proteomes" id="UP001367508">
    <property type="component" value="Unassembled WGS sequence"/>
</dbReference>
<dbReference type="AlphaFoldDB" id="A0AAN9LM81"/>
<comment type="caution">
    <text evidence="1">The sequence shown here is derived from an EMBL/GenBank/DDBJ whole genome shotgun (WGS) entry which is preliminary data.</text>
</comment>